<dbReference type="InterPro" id="IPR001647">
    <property type="entry name" value="HTH_TetR"/>
</dbReference>
<feature type="DNA-binding region" description="H-T-H motif" evidence="2">
    <location>
        <begin position="39"/>
        <end position="58"/>
    </location>
</feature>
<dbReference type="InterPro" id="IPR050624">
    <property type="entry name" value="HTH-type_Tx_Regulator"/>
</dbReference>
<accession>A0ABW5S666</accession>
<dbReference type="InterPro" id="IPR009057">
    <property type="entry name" value="Homeodomain-like_sf"/>
</dbReference>
<protein>
    <submittedName>
        <fullName evidence="4">TetR/AcrR family transcriptional regulator</fullName>
    </submittedName>
</protein>
<organism evidence="4 5">
    <name type="scientific">Sporolactobacillus shoreicorticis</name>
    <dbReference type="NCBI Taxonomy" id="1923877"/>
    <lineage>
        <taxon>Bacteria</taxon>
        <taxon>Bacillati</taxon>
        <taxon>Bacillota</taxon>
        <taxon>Bacilli</taxon>
        <taxon>Bacillales</taxon>
        <taxon>Sporolactobacillaceae</taxon>
        <taxon>Sporolactobacillus</taxon>
    </lineage>
</organism>
<keyword evidence="5" id="KW-1185">Reference proteome</keyword>
<dbReference type="RefSeq" id="WP_253064368.1">
    <property type="nucleotide sequence ID" value="NZ_JAMXWM010000029.1"/>
</dbReference>
<reference evidence="5" key="1">
    <citation type="journal article" date="2019" name="Int. J. Syst. Evol. Microbiol.">
        <title>The Global Catalogue of Microorganisms (GCM) 10K type strain sequencing project: providing services to taxonomists for standard genome sequencing and annotation.</title>
        <authorList>
            <consortium name="The Broad Institute Genomics Platform"/>
            <consortium name="The Broad Institute Genome Sequencing Center for Infectious Disease"/>
            <person name="Wu L."/>
            <person name="Ma J."/>
        </authorList>
    </citation>
    <scope>NUCLEOTIDE SEQUENCE [LARGE SCALE GENOMIC DNA]</scope>
    <source>
        <strain evidence="5">TISTR 2466</strain>
    </source>
</reference>
<name>A0ABW5S666_9BACL</name>
<dbReference type="PROSITE" id="PS01081">
    <property type="entry name" value="HTH_TETR_1"/>
    <property type="match status" value="1"/>
</dbReference>
<dbReference type="SUPFAM" id="SSF46689">
    <property type="entry name" value="Homeodomain-like"/>
    <property type="match status" value="1"/>
</dbReference>
<dbReference type="EMBL" id="JBHUMQ010000025">
    <property type="protein sequence ID" value="MFD2694040.1"/>
    <property type="molecule type" value="Genomic_DNA"/>
</dbReference>
<dbReference type="PANTHER" id="PTHR43479:SF11">
    <property type="entry name" value="ACREF_ENVCD OPERON REPRESSOR-RELATED"/>
    <property type="match status" value="1"/>
</dbReference>
<feature type="domain" description="HTH tetR-type" evidence="3">
    <location>
        <begin position="16"/>
        <end position="76"/>
    </location>
</feature>
<evidence type="ECO:0000259" key="3">
    <source>
        <dbReference type="PROSITE" id="PS50977"/>
    </source>
</evidence>
<dbReference type="PANTHER" id="PTHR43479">
    <property type="entry name" value="ACREF/ENVCD OPERON REPRESSOR-RELATED"/>
    <property type="match status" value="1"/>
</dbReference>
<dbReference type="Gene3D" id="1.10.357.10">
    <property type="entry name" value="Tetracycline Repressor, domain 2"/>
    <property type="match status" value="1"/>
</dbReference>
<evidence type="ECO:0000256" key="2">
    <source>
        <dbReference type="PROSITE-ProRule" id="PRU00335"/>
    </source>
</evidence>
<dbReference type="PROSITE" id="PS50977">
    <property type="entry name" value="HTH_TETR_2"/>
    <property type="match status" value="1"/>
</dbReference>
<evidence type="ECO:0000256" key="1">
    <source>
        <dbReference type="ARBA" id="ARBA00023125"/>
    </source>
</evidence>
<evidence type="ECO:0000313" key="5">
    <source>
        <dbReference type="Proteomes" id="UP001597399"/>
    </source>
</evidence>
<comment type="caution">
    <text evidence="4">The sequence shown here is derived from an EMBL/GenBank/DDBJ whole genome shotgun (WGS) entry which is preliminary data.</text>
</comment>
<gene>
    <name evidence="4" type="ORF">ACFSUE_10425</name>
</gene>
<dbReference type="PRINTS" id="PR00455">
    <property type="entry name" value="HTHTETR"/>
</dbReference>
<evidence type="ECO:0000313" key="4">
    <source>
        <dbReference type="EMBL" id="MFD2694040.1"/>
    </source>
</evidence>
<dbReference type="Gene3D" id="1.10.10.60">
    <property type="entry name" value="Homeodomain-like"/>
    <property type="match status" value="1"/>
</dbReference>
<dbReference type="Pfam" id="PF00440">
    <property type="entry name" value="TetR_N"/>
    <property type="match status" value="1"/>
</dbReference>
<proteinExistence type="predicted"/>
<dbReference type="Proteomes" id="UP001597399">
    <property type="component" value="Unassembled WGS sequence"/>
</dbReference>
<dbReference type="InterPro" id="IPR023772">
    <property type="entry name" value="DNA-bd_HTH_TetR-type_CS"/>
</dbReference>
<sequence>MVQKRSTRIPQQKRSIEKKQRIMDAARRSFNQNGYFSTTTADIAKEANLSVGSIYAYFTDKKDILLSCMEQFSHEIYEHFNEELGRIPEDYDIVELTRKIIQITVHQHKQQSLLYHNEITALQYRDADVANYFIQIQQKMADLFTKSIEAHGYVLTHPHEQIFILFRMLEGLQDQLAFNQRPDLNPDVLVDEAVQLILSTVTRVKKDTRSS</sequence>
<keyword evidence="1 2" id="KW-0238">DNA-binding</keyword>